<dbReference type="AlphaFoldDB" id="A0A9J5Z235"/>
<sequence>MEAPKTAPPQSQNLPPSQPPMNRKRPLDISKSQNSPYNKMRLIVKDLRPHVIELETWVGNRVLAVAELGILQGCAVFKETTNKNFQELNLLIDLYKEVMEETVNPEVAKDAPGAQNSSVDIMDEEKPSEQQKDMKPPPESEASVKPEGDSSEKQEAEDDGVQGTGTYVVGGSAFGWNFITYTSGKAIYYGRTKESFRSSYVKSE</sequence>
<reference evidence="2 3" key="1">
    <citation type="submission" date="2020-09" db="EMBL/GenBank/DDBJ databases">
        <title>De no assembly of potato wild relative species, Solanum commersonii.</title>
        <authorList>
            <person name="Cho K."/>
        </authorList>
    </citation>
    <scope>NUCLEOTIDE SEQUENCE [LARGE SCALE GENOMIC DNA]</scope>
    <source>
        <strain evidence="2">LZ3.2</strain>
        <tissue evidence="2">Leaf</tissue>
    </source>
</reference>
<evidence type="ECO:0000313" key="3">
    <source>
        <dbReference type="Proteomes" id="UP000824120"/>
    </source>
</evidence>
<proteinExistence type="predicted"/>
<dbReference type="Proteomes" id="UP000824120">
    <property type="component" value="Chromosome 5"/>
</dbReference>
<evidence type="ECO:0000256" key="1">
    <source>
        <dbReference type="SAM" id="MobiDB-lite"/>
    </source>
</evidence>
<gene>
    <name evidence="2" type="ORF">H5410_028487</name>
</gene>
<name>A0A9J5Z235_SOLCO</name>
<feature type="region of interest" description="Disordered" evidence="1">
    <location>
        <begin position="1"/>
        <end position="34"/>
    </location>
</feature>
<feature type="region of interest" description="Disordered" evidence="1">
    <location>
        <begin position="105"/>
        <end position="164"/>
    </location>
</feature>
<evidence type="ECO:0000313" key="2">
    <source>
        <dbReference type="EMBL" id="KAG5606995.1"/>
    </source>
</evidence>
<organism evidence="2 3">
    <name type="scientific">Solanum commersonii</name>
    <name type="common">Commerson's wild potato</name>
    <name type="synonym">Commerson's nightshade</name>
    <dbReference type="NCBI Taxonomy" id="4109"/>
    <lineage>
        <taxon>Eukaryota</taxon>
        <taxon>Viridiplantae</taxon>
        <taxon>Streptophyta</taxon>
        <taxon>Embryophyta</taxon>
        <taxon>Tracheophyta</taxon>
        <taxon>Spermatophyta</taxon>
        <taxon>Magnoliopsida</taxon>
        <taxon>eudicotyledons</taxon>
        <taxon>Gunneridae</taxon>
        <taxon>Pentapetalae</taxon>
        <taxon>asterids</taxon>
        <taxon>lamiids</taxon>
        <taxon>Solanales</taxon>
        <taxon>Solanaceae</taxon>
        <taxon>Solanoideae</taxon>
        <taxon>Solaneae</taxon>
        <taxon>Solanum</taxon>
    </lineage>
</organism>
<accession>A0A9J5Z235</accession>
<dbReference type="PANTHER" id="PTHR35459:SF2">
    <property type="entry name" value="T1N6.14 PROTEIN"/>
    <property type="match status" value="1"/>
</dbReference>
<feature type="compositionally biased region" description="Basic and acidic residues" evidence="1">
    <location>
        <begin position="124"/>
        <end position="154"/>
    </location>
</feature>
<dbReference type="EMBL" id="JACXVP010000005">
    <property type="protein sequence ID" value="KAG5606995.1"/>
    <property type="molecule type" value="Genomic_DNA"/>
</dbReference>
<dbReference type="PANTHER" id="PTHR35459">
    <property type="entry name" value="T1N6.14 PROTEIN"/>
    <property type="match status" value="1"/>
</dbReference>
<dbReference type="OrthoDB" id="672903at2759"/>
<protein>
    <submittedName>
        <fullName evidence="2">Uncharacterized protein</fullName>
    </submittedName>
</protein>
<comment type="caution">
    <text evidence="2">The sequence shown here is derived from an EMBL/GenBank/DDBJ whole genome shotgun (WGS) entry which is preliminary data.</text>
</comment>
<keyword evidence="3" id="KW-1185">Reference proteome</keyword>